<feature type="region of interest" description="Disordered" evidence="3">
    <location>
        <begin position="84"/>
        <end position="110"/>
    </location>
</feature>
<dbReference type="AlphaFoldDB" id="A0A2P7R0Q8"/>
<dbReference type="Pfam" id="PF05433">
    <property type="entry name" value="Rick_17kDa_Anti"/>
    <property type="match status" value="1"/>
</dbReference>
<dbReference type="InterPro" id="IPR051407">
    <property type="entry name" value="Bact_OM_lipoprot/Surf_antigen"/>
</dbReference>
<comment type="caution">
    <text evidence="5">The sequence shown here is derived from an EMBL/GenBank/DDBJ whole genome shotgun (WGS) entry which is preliminary data.</text>
</comment>
<organism evidence="5 6">
    <name type="scientific">Zobellella endophytica</name>
    <dbReference type="NCBI Taxonomy" id="2116700"/>
    <lineage>
        <taxon>Bacteria</taxon>
        <taxon>Pseudomonadati</taxon>
        <taxon>Pseudomonadota</taxon>
        <taxon>Gammaproteobacteria</taxon>
        <taxon>Aeromonadales</taxon>
        <taxon>Aeromonadaceae</taxon>
        <taxon>Zobellella</taxon>
    </lineage>
</organism>
<dbReference type="PROSITE" id="PS51781">
    <property type="entry name" value="SH3B"/>
    <property type="match status" value="1"/>
</dbReference>
<dbReference type="PANTHER" id="PTHR35603">
    <property type="match status" value="1"/>
</dbReference>
<name>A0A2P7R0Q8_9GAMM</name>
<dbReference type="InterPro" id="IPR003646">
    <property type="entry name" value="SH3-like_bac-type"/>
</dbReference>
<dbReference type="InterPro" id="IPR008816">
    <property type="entry name" value="Gly_zipper_2TM_dom"/>
</dbReference>
<dbReference type="Gene3D" id="2.30.30.40">
    <property type="entry name" value="SH3 Domains"/>
    <property type="match status" value="1"/>
</dbReference>
<keyword evidence="2" id="KW-0472">Membrane</keyword>
<sequence>MMSKIAVLLAASLTTSLTLTGCETTRQDMGAVIGGVTGGLLGSQIGSGRGRTLAILGGVAAGALVGRELGRYLDEREQRQLAEATHNTVRTGSSSTWSNPQTGASGSTRVVDSRSATEFVQVPVLKERVETVPPLELIGEDYAATSPVNVRGGPGTDYKRVGSLRRGEVIMVQGRVKGSDWHMISQGGVATGFVHGNFLAPATSTQMAAGKVDARPGGAVETASIQAESTCRTIEQVVVLSDGTERTDTVTACQTPNGWEYQQT</sequence>
<dbReference type="PROSITE" id="PS51257">
    <property type="entry name" value="PROKAR_LIPOPROTEIN"/>
    <property type="match status" value="1"/>
</dbReference>
<keyword evidence="6" id="KW-1185">Reference proteome</keyword>
<dbReference type="Pfam" id="PF08239">
    <property type="entry name" value="SH3_3"/>
    <property type="match status" value="1"/>
</dbReference>
<evidence type="ECO:0000313" key="5">
    <source>
        <dbReference type="EMBL" id="PSJ43786.1"/>
    </source>
</evidence>
<accession>A0A2P7R0Q8</accession>
<dbReference type="PANTHER" id="PTHR35603:SF2">
    <property type="entry name" value="OUTER MEMBRANE LIPOPROTEIN"/>
    <property type="match status" value="1"/>
</dbReference>
<evidence type="ECO:0000259" key="4">
    <source>
        <dbReference type="PROSITE" id="PS51781"/>
    </source>
</evidence>
<dbReference type="GO" id="GO:0019867">
    <property type="term" value="C:outer membrane"/>
    <property type="evidence" value="ECO:0007669"/>
    <property type="project" value="InterPro"/>
</dbReference>
<feature type="compositionally biased region" description="Polar residues" evidence="3">
    <location>
        <begin position="85"/>
        <end position="110"/>
    </location>
</feature>
<reference evidence="5 6" key="1">
    <citation type="submission" date="2018-03" db="EMBL/GenBank/DDBJ databases">
        <title>The draft genome of Zobellella sp. 59N8.</title>
        <authorList>
            <person name="Liu L."/>
            <person name="Li L."/>
            <person name="Zhang X."/>
            <person name="Liang L."/>
            <person name="Wang T."/>
        </authorList>
    </citation>
    <scope>NUCLEOTIDE SEQUENCE [LARGE SCALE GENOMIC DNA]</scope>
    <source>
        <strain evidence="5 6">59N8</strain>
    </source>
</reference>
<dbReference type="EMBL" id="PXYG01000008">
    <property type="protein sequence ID" value="PSJ43786.1"/>
    <property type="molecule type" value="Genomic_DNA"/>
</dbReference>
<evidence type="ECO:0000256" key="1">
    <source>
        <dbReference type="ARBA" id="ARBA00004370"/>
    </source>
</evidence>
<comment type="subcellular location">
    <subcellularLocation>
        <location evidence="1">Membrane</location>
    </subcellularLocation>
</comment>
<proteinExistence type="predicted"/>
<gene>
    <name evidence="5" type="ORF">C7H85_16205</name>
</gene>
<dbReference type="Proteomes" id="UP000240243">
    <property type="component" value="Unassembled WGS sequence"/>
</dbReference>
<feature type="domain" description="SH3b" evidence="4">
    <location>
        <begin position="138"/>
        <end position="203"/>
    </location>
</feature>
<evidence type="ECO:0000256" key="3">
    <source>
        <dbReference type="SAM" id="MobiDB-lite"/>
    </source>
</evidence>
<protein>
    <recommendedName>
        <fullName evidence="4">SH3b domain-containing protein</fullName>
    </recommendedName>
</protein>
<evidence type="ECO:0000313" key="6">
    <source>
        <dbReference type="Proteomes" id="UP000240243"/>
    </source>
</evidence>
<evidence type="ECO:0000256" key="2">
    <source>
        <dbReference type="ARBA" id="ARBA00023136"/>
    </source>
</evidence>